<keyword evidence="2" id="KW-1185">Reference proteome</keyword>
<organism evidence="1 2">
    <name type="scientific">Dreissena polymorpha</name>
    <name type="common">Zebra mussel</name>
    <name type="synonym">Mytilus polymorpha</name>
    <dbReference type="NCBI Taxonomy" id="45954"/>
    <lineage>
        <taxon>Eukaryota</taxon>
        <taxon>Metazoa</taxon>
        <taxon>Spiralia</taxon>
        <taxon>Lophotrochozoa</taxon>
        <taxon>Mollusca</taxon>
        <taxon>Bivalvia</taxon>
        <taxon>Autobranchia</taxon>
        <taxon>Heteroconchia</taxon>
        <taxon>Euheterodonta</taxon>
        <taxon>Imparidentia</taxon>
        <taxon>Neoheterodontei</taxon>
        <taxon>Myida</taxon>
        <taxon>Dreissenoidea</taxon>
        <taxon>Dreissenidae</taxon>
        <taxon>Dreissena</taxon>
    </lineage>
</organism>
<accession>A0A9D4GGV9</accession>
<dbReference type="AlphaFoldDB" id="A0A9D4GGV9"/>
<dbReference type="EMBL" id="JAIWYP010000005">
    <property type="protein sequence ID" value="KAH3816642.1"/>
    <property type="molecule type" value="Genomic_DNA"/>
</dbReference>
<name>A0A9D4GGV9_DREPO</name>
<reference evidence="1" key="2">
    <citation type="submission" date="2020-11" db="EMBL/GenBank/DDBJ databases">
        <authorList>
            <person name="McCartney M.A."/>
            <person name="Auch B."/>
            <person name="Kono T."/>
            <person name="Mallez S."/>
            <person name="Becker A."/>
            <person name="Gohl D.M."/>
            <person name="Silverstein K.A.T."/>
            <person name="Koren S."/>
            <person name="Bechman K.B."/>
            <person name="Herman A."/>
            <person name="Abrahante J.E."/>
            <person name="Garbe J."/>
        </authorList>
    </citation>
    <scope>NUCLEOTIDE SEQUENCE</scope>
    <source>
        <strain evidence="1">Duluth1</strain>
        <tissue evidence="1">Whole animal</tissue>
    </source>
</reference>
<dbReference type="Proteomes" id="UP000828390">
    <property type="component" value="Unassembled WGS sequence"/>
</dbReference>
<proteinExistence type="predicted"/>
<comment type="caution">
    <text evidence="1">The sequence shown here is derived from an EMBL/GenBank/DDBJ whole genome shotgun (WGS) entry which is preliminary data.</text>
</comment>
<sequence>MLFRPVARVLKRGCEIFHKRLCHEVANEVGAGGRGCPSMRGEGVSLNEGEGVNLNEGGGVSLNEGVGGVPQ</sequence>
<protein>
    <submittedName>
        <fullName evidence="1">Uncharacterized protein</fullName>
    </submittedName>
</protein>
<reference evidence="1" key="1">
    <citation type="journal article" date="2019" name="bioRxiv">
        <title>The Genome of the Zebra Mussel, Dreissena polymorpha: A Resource for Invasive Species Research.</title>
        <authorList>
            <person name="McCartney M.A."/>
            <person name="Auch B."/>
            <person name="Kono T."/>
            <person name="Mallez S."/>
            <person name="Zhang Y."/>
            <person name="Obille A."/>
            <person name="Becker A."/>
            <person name="Abrahante J.E."/>
            <person name="Garbe J."/>
            <person name="Badalamenti J.P."/>
            <person name="Herman A."/>
            <person name="Mangelson H."/>
            <person name="Liachko I."/>
            <person name="Sullivan S."/>
            <person name="Sone E.D."/>
            <person name="Koren S."/>
            <person name="Silverstein K.A.T."/>
            <person name="Beckman K.B."/>
            <person name="Gohl D.M."/>
        </authorList>
    </citation>
    <scope>NUCLEOTIDE SEQUENCE</scope>
    <source>
        <strain evidence="1">Duluth1</strain>
        <tissue evidence="1">Whole animal</tissue>
    </source>
</reference>
<evidence type="ECO:0000313" key="2">
    <source>
        <dbReference type="Proteomes" id="UP000828390"/>
    </source>
</evidence>
<gene>
    <name evidence="1" type="ORF">DPMN_118160</name>
</gene>
<evidence type="ECO:0000313" key="1">
    <source>
        <dbReference type="EMBL" id="KAH3816642.1"/>
    </source>
</evidence>